<feature type="compositionally biased region" description="Low complexity" evidence="2">
    <location>
        <begin position="152"/>
        <end position="165"/>
    </location>
</feature>
<name>A0A9J5XUT2_SOLCO</name>
<accession>A0A9J5XUT2</accession>
<proteinExistence type="predicted"/>
<evidence type="ECO:0000313" key="4">
    <source>
        <dbReference type="Proteomes" id="UP000824120"/>
    </source>
</evidence>
<keyword evidence="1" id="KW-0175">Coiled coil</keyword>
<gene>
    <name evidence="3" type="ORF">H5410_042111</name>
</gene>
<comment type="caution">
    <text evidence="3">The sequence shown here is derived from an EMBL/GenBank/DDBJ whole genome shotgun (WGS) entry which is preliminary data.</text>
</comment>
<dbReference type="PANTHER" id="PTHR32108">
    <property type="entry name" value="DNA-DIRECTED RNA POLYMERASE SUBUNIT ALPHA"/>
    <property type="match status" value="1"/>
</dbReference>
<feature type="compositionally biased region" description="Low complexity" evidence="2">
    <location>
        <begin position="195"/>
        <end position="205"/>
    </location>
</feature>
<dbReference type="Proteomes" id="UP000824120">
    <property type="component" value="Chromosome 8"/>
</dbReference>
<protein>
    <submittedName>
        <fullName evidence="3">Uncharacterized protein</fullName>
    </submittedName>
</protein>
<keyword evidence="4" id="KW-1185">Reference proteome</keyword>
<dbReference type="AlphaFoldDB" id="A0A9J5XUT2"/>
<organism evidence="3 4">
    <name type="scientific">Solanum commersonii</name>
    <name type="common">Commerson's wild potato</name>
    <name type="synonym">Commerson's nightshade</name>
    <dbReference type="NCBI Taxonomy" id="4109"/>
    <lineage>
        <taxon>Eukaryota</taxon>
        <taxon>Viridiplantae</taxon>
        <taxon>Streptophyta</taxon>
        <taxon>Embryophyta</taxon>
        <taxon>Tracheophyta</taxon>
        <taxon>Spermatophyta</taxon>
        <taxon>Magnoliopsida</taxon>
        <taxon>eudicotyledons</taxon>
        <taxon>Gunneridae</taxon>
        <taxon>Pentapetalae</taxon>
        <taxon>asterids</taxon>
        <taxon>lamiids</taxon>
        <taxon>Solanales</taxon>
        <taxon>Solanaceae</taxon>
        <taxon>Solanoideae</taxon>
        <taxon>Solaneae</taxon>
        <taxon>Solanum</taxon>
    </lineage>
</organism>
<dbReference type="PANTHER" id="PTHR32108:SF10">
    <property type="entry name" value="G-PATCH DOMAIN-CONTAINING PROTEIN"/>
    <property type="match status" value="1"/>
</dbReference>
<sequence>MTQIHELCRPDVDHYVEAEKEARLVSDELKNKKLKNLENTMRSLRELGSNQSVRYEELCAFPEVELPSGYKIPKFEKFDGSGNPFFHLKLQASGLLYLVEGRIPDRLPRSFDPSKTSVYHSEVKGHSTDFCYALKHTVEDFIEMKQITVRQPTPNVNNNPLPNHNGASVNMIGVGDGDDDPTKASPDPDSPRTPSPGTTSQSPSPIQHDQV</sequence>
<dbReference type="OrthoDB" id="1302650at2759"/>
<evidence type="ECO:0000313" key="3">
    <source>
        <dbReference type="EMBL" id="KAG5591597.1"/>
    </source>
</evidence>
<evidence type="ECO:0000256" key="1">
    <source>
        <dbReference type="SAM" id="Coils"/>
    </source>
</evidence>
<feature type="coiled-coil region" evidence="1">
    <location>
        <begin position="15"/>
        <end position="47"/>
    </location>
</feature>
<dbReference type="EMBL" id="JACXVP010000008">
    <property type="protein sequence ID" value="KAG5591597.1"/>
    <property type="molecule type" value="Genomic_DNA"/>
</dbReference>
<feature type="region of interest" description="Disordered" evidence="2">
    <location>
        <begin position="152"/>
        <end position="211"/>
    </location>
</feature>
<reference evidence="3 4" key="1">
    <citation type="submission" date="2020-09" db="EMBL/GenBank/DDBJ databases">
        <title>De no assembly of potato wild relative species, Solanum commersonii.</title>
        <authorList>
            <person name="Cho K."/>
        </authorList>
    </citation>
    <scope>NUCLEOTIDE SEQUENCE [LARGE SCALE GENOMIC DNA]</scope>
    <source>
        <strain evidence="3">LZ3.2</strain>
        <tissue evidence="3">Leaf</tissue>
    </source>
</reference>
<evidence type="ECO:0000256" key="2">
    <source>
        <dbReference type="SAM" id="MobiDB-lite"/>
    </source>
</evidence>